<dbReference type="OrthoDB" id="1668230at2759"/>
<dbReference type="RefSeq" id="XP_013319492.1">
    <property type="nucleotide sequence ID" value="XM_013464038.1"/>
</dbReference>
<evidence type="ECO:0008006" key="3">
    <source>
        <dbReference type="Google" id="ProtNLM"/>
    </source>
</evidence>
<dbReference type="AlphaFoldDB" id="A0A0D2ET46"/>
<reference evidence="1 2" key="1">
    <citation type="submission" date="2015-01" db="EMBL/GenBank/DDBJ databases">
        <title>The Genome Sequence of Exophiala xenobiotica CBS118157.</title>
        <authorList>
            <consortium name="The Broad Institute Genomics Platform"/>
            <person name="Cuomo C."/>
            <person name="de Hoog S."/>
            <person name="Gorbushina A."/>
            <person name="Stielow B."/>
            <person name="Teixiera M."/>
            <person name="Abouelleil A."/>
            <person name="Chapman S.B."/>
            <person name="Priest M."/>
            <person name="Young S.K."/>
            <person name="Wortman J."/>
            <person name="Nusbaum C."/>
            <person name="Birren B."/>
        </authorList>
    </citation>
    <scope>NUCLEOTIDE SEQUENCE [LARGE SCALE GENOMIC DNA]</scope>
    <source>
        <strain evidence="1 2">CBS 118157</strain>
    </source>
</reference>
<dbReference type="InterPro" id="IPR011009">
    <property type="entry name" value="Kinase-like_dom_sf"/>
</dbReference>
<dbReference type="SUPFAM" id="SSF56112">
    <property type="entry name" value="Protein kinase-like (PK-like)"/>
    <property type="match status" value="1"/>
</dbReference>
<dbReference type="EMBL" id="KN847318">
    <property type="protein sequence ID" value="KIW58908.1"/>
    <property type="molecule type" value="Genomic_DNA"/>
</dbReference>
<protein>
    <recommendedName>
        <fullName evidence="3">Protein kinase domain-containing protein</fullName>
    </recommendedName>
</protein>
<dbReference type="STRING" id="348802.A0A0D2ET46"/>
<gene>
    <name evidence="1" type="ORF">PV05_03401</name>
</gene>
<dbReference type="GeneID" id="25325309"/>
<evidence type="ECO:0000313" key="2">
    <source>
        <dbReference type="Proteomes" id="UP000054342"/>
    </source>
</evidence>
<dbReference type="Proteomes" id="UP000054342">
    <property type="component" value="Unassembled WGS sequence"/>
</dbReference>
<sequence>MLRVMVYQNPVSRPPATRTVQVPGGHVLFVMADNTWINPYNLSLLECLSSQGTVYELDGNSVIKVPFQFPVGDGCTDDEKTGHLMLSLKAFNYFKQESRIYDLLTKHPHPNVVASFQCSKPDCLILERVRPLEDAWNDSTEHLRGIWILELLDVVSFLEDLDYLHGDITIFNMGIDHENRLKIFDFGSAVHVKDQDFGHQILEDQFDLATCIFFLASGIDPFAEAQSFADLNRTRQDLQQCRLPFPAAAKKYQAVIEACWSQKQPKSFKQLRQAVADISGVLVPSISGTGLSQVANPSLGSLLERLTREEGWMNEEEYRIAWSKAGFKVLPFV</sequence>
<dbReference type="HOGENOM" id="CLU_072627_0_0_1"/>
<name>A0A0D2ET46_9EURO</name>
<proteinExistence type="predicted"/>
<accession>A0A0D2ET46</accession>
<dbReference type="Gene3D" id="1.10.510.10">
    <property type="entry name" value="Transferase(Phosphotransferase) domain 1"/>
    <property type="match status" value="1"/>
</dbReference>
<keyword evidence="2" id="KW-1185">Reference proteome</keyword>
<evidence type="ECO:0000313" key="1">
    <source>
        <dbReference type="EMBL" id="KIW58908.1"/>
    </source>
</evidence>
<organism evidence="1 2">
    <name type="scientific">Exophiala xenobiotica</name>
    <dbReference type="NCBI Taxonomy" id="348802"/>
    <lineage>
        <taxon>Eukaryota</taxon>
        <taxon>Fungi</taxon>
        <taxon>Dikarya</taxon>
        <taxon>Ascomycota</taxon>
        <taxon>Pezizomycotina</taxon>
        <taxon>Eurotiomycetes</taxon>
        <taxon>Chaetothyriomycetidae</taxon>
        <taxon>Chaetothyriales</taxon>
        <taxon>Herpotrichiellaceae</taxon>
        <taxon>Exophiala</taxon>
    </lineage>
</organism>